<dbReference type="Gene3D" id="1.20.1440.20">
    <property type="entry name" value="LemA-like domain"/>
    <property type="match status" value="1"/>
</dbReference>
<evidence type="ECO:0000256" key="1">
    <source>
        <dbReference type="ARBA" id="ARBA00004167"/>
    </source>
</evidence>
<dbReference type="InterPro" id="IPR023353">
    <property type="entry name" value="LemA-like_dom_sf"/>
</dbReference>
<dbReference type="AlphaFoldDB" id="A0A2I1PC40"/>
<evidence type="ECO:0000256" key="4">
    <source>
        <dbReference type="ARBA" id="ARBA00022989"/>
    </source>
</evidence>
<keyword evidence="5 6" id="KW-0472">Membrane</keyword>
<dbReference type="PANTHER" id="PTHR34478">
    <property type="entry name" value="PROTEIN LEMA"/>
    <property type="match status" value="1"/>
</dbReference>
<keyword evidence="3 6" id="KW-0812">Transmembrane</keyword>
<comment type="similarity">
    <text evidence="2">Belongs to the LemA family.</text>
</comment>
<dbReference type="Proteomes" id="UP000234206">
    <property type="component" value="Unassembled WGS sequence"/>
</dbReference>
<gene>
    <name evidence="7" type="ORF">CYJ76_03890</name>
</gene>
<feature type="transmembrane region" description="Helical" evidence="6">
    <location>
        <begin position="6"/>
        <end position="28"/>
    </location>
</feature>
<comment type="caution">
    <text evidence="7">The sequence shown here is derived from an EMBL/GenBank/DDBJ whole genome shotgun (WGS) entry which is preliminary data.</text>
</comment>
<evidence type="ECO:0000313" key="8">
    <source>
        <dbReference type="Proteomes" id="UP000234206"/>
    </source>
</evidence>
<dbReference type="PANTHER" id="PTHR34478:SF1">
    <property type="entry name" value="PROTEIN LEMA"/>
    <property type="match status" value="1"/>
</dbReference>
<keyword evidence="8" id="KW-1185">Reference proteome</keyword>
<dbReference type="OrthoDB" id="9804152at2"/>
<dbReference type="SUPFAM" id="SSF140478">
    <property type="entry name" value="LemA-like"/>
    <property type="match status" value="1"/>
</dbReference>
<evidence type="ECO:0000256" key="6">
    <source>
        <dbReference type="SAM" id="Phobius"/>
    </source>
</evidence>
<proteinExistence type="inferred from homology"/>
<sequence length="204" mass="22487">MDLGIWIVLLLLLLLVVIAVVVLYNALVRARNAMRQARHGIEVALTQRHDLLTKQMQVVPAAVQAETAFQERVLEMRRAQPVEQMSVPQLEEADRAMDRAQSAVNVTAEAYPEFRANASFVELQKSAAYTEEQLSAARRSYNAAVARLDDRREMFPSNLVAAVFGFGTEPMFRASETERADVDLSGLADLTGGDAGRARPASLS</sequence>
<evidence type="ECO:0000313" key="7">
    <source>
        <dbReference type="EMBL" id="PKZ42195.1"/>
    </source>
</evidence>
<evidence type="ECO:0000256" key="5">
    <source>
        <dbReference type="ARBA" id="ARBA00023136"/>
    </source>
</evidence>
<dbReference type="Pfam" id="PF04011">
    <property type="entry name" value="LemA"/>
    <property type="match status" value="1"/>
</dbReference>
<reference evidence="7 8" key="1">
    <citation type="submission" date="2017-12" db="EMBL/GenBank/DDBJ databases">
        <title>Phylogenetic diversity of female urinary microbiome.</title>
        <authorList>
            <person name="Thomas-White K."/>
            <person name="Wolfe A.J."/>
        </authorList>
    </citation>
    <scope>NUCLEOTIDE SEQUENCE [LARGE SCALE GENOMIC DNA]</scope>
    <source>
        <strain evidence="7 8">UMB1298</strain>
    </source>
</reference>
<dbReference type="RefSeq" id="WP_070704135.1">
    <property type="nucleotide sequence ID" value="NZ_PKIZ01000005.1"/>
</dbReference>
<evidence type="ECO:0000256" key="2">
    <source>
        <dbReference type="ARBA" id="ARBA00008854"/>
    </source>
</evidence>
<name>A0A2I1PC40_9MICO</name>
<keyword evidence="4 6" id="KW-1133">Transmembrane helix</keyword>
<dbReference type="InterPro" id="IPR007156">
    <property type="entry name" value="MamQ_LemA"/>
</dbReference>
<comment type="subcellular location">
    <subcellularLocation>
        <location evidence="1">Membrane</location>
        <topology evidence="1">Single-pass membrane protein</topology>
    </subcellularLocation>
</comment>
<dbReference type="EMBL" id="PKIZ01000005">
    <property type="protein sequence ID" value="PKZ42195.1"/>
    <property type="molecule type" value="Genomic_DNA"/>
</dbReference>
<organism evidence="7 8">
    <name type="scientific">Kytococcus schroeteri</name>
    <dbReference type="NCBI Taxonomy" id="138300"/>
    <lineage>
        <taxon>Bacteria</taxon>
        <taxon>Bacillati</taxon>
        <taxon>Actinomycetota</taxon>
        <taxon>Actinomycetes</taxon>
        <taxon>Micrococcales</taxon>
        <taxon>Kytococcaceae</taxon>
        <taxon>Kytococcus</taxon>
    </lineage>
</organism>
<protein>
    <submittedName>
        <fullName evidence="7">LemA family protein</fullName>
    </submittedName>
</protein>
<accession>A0A2I1PC40</accession>
<dbReference type="GO" id="GO:0016020">
    <property type="term" value="C:membrane"/>
    <property type="evidence" value="ECO:0007669"/>
    <property type="project" value="UniProtKB-SubCell"/>
</dbReference>
<evidence type="ECO:0000256" key="3">
    <source>
        <dbReference type="ARBA" id="ARBA00022692"/>
    </source>
</evidence>